<keyword evidence="1" id="KW-0472">Membrane</keyword>
<protein>
    <recommendedName>
        <fullName evidence="4">DUF3325 domain-containing protein</fullName>
    </recommendedName>
</protein>
<evidence type="ECO:0008006" key="4">
    <source>
        <dbReference type="Google" id="ProtNLM"/>
    </source>
</evidence>
<dbReference type="AlphaFoldDB" id="A0AA91DGU5"/>
<keyword evidence="1" id="KW-1133">Transmembrane helix</keyword>
<evidence type="ECO:0000313" key="3">
    <source>
        <dbReference type="Proteomes" id="UP000077852"/>
    </source>
</evidence>
<dbReference type="RefSeq" id="WP_155742710.1">
    <property type="nucleotide sequence ID" value="NZ_LVHG01000106.1"/>
</dbReference>
<reference evidence="2 3" key="1">
    <citation type="submission" date="2016-03" db="EMBL/GenBank/DDBJ databases">
        <title>Genome sequence of Variovorax paradoxus KB5.</title>
        <authorList>
            <person name="Jeong H."/>
            <person name="Hong C.E."/>
            <person name="Jo S.H."/>
            <person name="Park J.M."/>
        </authorList>
    </citation>
    <scope>NUCLEOTIDE SEQUENCE [LARGE SCALE GENOMIC DNA]</scope>
    <source>
        <strain evidence="2 3">KB5</strain>
    </source>
</reference>
<evidence type="ECO:0000256" key="1">
    <source>
        <dbReference type="SAM" id="Phobius"/>
    </source>
</evidence>
<comment type="caution">
    <text evidence="2">The sequence shown here is derived from an EMBL/GenBank/DDBJ whole genome shotgun (WGS) entry which is preliminary data.</text>
</comment>
<dbReference type="Proteomes" id="UP000077852">
    <property type="component" value="Unassembled WGS sequence"/>
</dbReference>
<gene>
    <name evidence="2" type="ORF">A3K87_04460</name>
</gene>
<sequence>MMWVLAVLLGLAALLQLAVHSAPDIHDAPLRGKARRVKIAALSLLCGYFGWAAFLGHREHPWLLLALILAGLAELGFAINRLFPSQNNRLLGRREARHE</sequence>
<dbReference type="EMBL" id="LVHG01000106">
    <property type="protein sequence ID" value="OAK55054.1"/>
    <property type="molecule type" value="Genomic_DNA"/>
</dbReference>
<accession>A0AA91DGU5</accession>
<name>A0AA91DGU5_VARPD</name>
<feature type="transmembrane region" description="Helical" evidence="1">
    <location>
        <begin position="37"/>
        <end position="55"/>
    </location>
</feature>
<feature type="transmembrane region" description="Helical" evidence="1">
    <location>
        <begin position="62"/>
        <end position="83"/>
    </location>
</feature>
<evidence type="ECO:0000313" key="2">
    <source>
        <dbReference type="EMBL" id="OAK55054.1"/>
    </source>
</evidence>
<keyword evidence="1" id="KW-0812">Transmembrane</keyword>
<organism evidence="2 3">
    <name type="scientific">Variovorax paradoxus</name>
    <dbReference type="NCBI Taxonomy" id="34073"/>
    <lineage>
        <taxon>Bacteria</taxon>
        <taxon>Pseudomonadati</taxon>
        <taxon>Pseudomonadota</taxon>
        <taxon>Betaproteobacteria</taxon>
        <taxon>Burkholderiales</taxon>
        <taxon>Comamonadaceae</taxon>
        <taxon>Variovorax</taxon>
    </lineage>
</organism>
<proteinExistence type="predicted"/>